<keyword evidence="1" id="KW-0472">Membrane</keyword>
<evidence type="ECO:0000313" key="2">
    <source>
        <dbReference type="EMBL" id="CAB4155680.1"/>
    </source>
</evidence>
<accession>A0A6J5N7R4</accession>
<evidence type="ECO:0000256" key="1">
    <source>
        <dbReference type="SAM" id="Phobius"/>
    </source>
</evidence>
<dbReference type="EMBL" id="LR797016">
    <property type="protein sequence ID" value="CAB4181105.1"/>
    <property type="molecule type" value="Genomic_DNA"/>
</dbReference>
<feature type="transmembrane region" description="Helical" evidence="1">
    <location>
        <begin position="12"/>
        <end position="38"/>
    </location>
</feature>
<gene>
    <name evidence="3" type="ORF">UFOVP1067_16</name>
    <name evidence="2" type="ORF">UFOVP662_16</name>
</gene>
<keyword evidence="1" id="KW-1133">Transmembrane helix</keyword>
<organism evidence="2">
    <name type="scientific">uncultured Caudovirales phage</name>
    <dbReference type="NCBI Taxonomy" id="2100421"/>
    <lineage>
        <taxon>Viruses</taxon>
        <taxon>Duplodnaviria</taxon>
        <taxon>Heunggongvirae</taxon>
        <taxon>Uroviricota</taxon>
        <taxon>Caudoviricetes</taxon>
        <taxon>Peduoviridae</taxon>
        <taxon>Maltschvirus</taxon>
        <taxon>Maltschvirus maltsch</taxon>
    </lineage>
</organism>
<dbReference type="EMBL" id="LR796635">
    <property type="protein sequence ID" value="CAB4155680.1"/>
    <property type="molecule type" value="Genomic_DNA"/>
</dbReference>
<proteinExistence type="predicted"/>
<sequence>MKDDEIEDLFKYGWLDTAVAILLALLAIAALFFMAGYLT</sequence>
<protein>
    <submittedName>
        <fullName evidence="2">Uncharacterized protein</fullName>
    </submittedName>
</protein>
<evidence type="ECO:0000313" key="3">
    <source>
        <dbReference type="EMBL" id="CAB4181105.1"/>
    </source>
</evidence>
<keyword evidence="1" id="KW-0812">Transmembrane</keyword>
<name>A0A6J5N7R4_9CAUD</name>
<reference evidence="2" key="1">
    <citation type="submission" date="2020-04" db="EMBL/GenBank/DDBJ databases">
        <authorList>
            <person name="Chiriac C."/>
            <person name="Salcher M."/>
            <person name="Ghai R."/>
            <person name="Kavagutti S V."/>
        </authorList>
    </citation>
    <scope>NUCLEOTIDE SEQUENCE</scope>
</reference>